<dbReference type="EMBL" id="JAGTJQ010000004">
    <property type="protein sequence ID" value="KAH7032578.1"/>
    <property type="molecule type" value="Genomic_DNA"/>
</dbReference>
<dbReference type="RefSeq" id="XP_046013410.1">
    <property type="nucleotide sequence ID" value="XM_046156601.1"/>
</dbReference>
<dbReference type="AlphaFoldDB" id="A0A9P9BRC6"/>
<evidence type="ECO:0000313" key="3">
    <source>
        <dbReference type="Proteomes" id="UP000756346"/>
    </source>
</evidence>
<comment type="caution">
    <text evidence="2">The sequence shown here is derived from an EMBL/GenBank/DDBJ whole genome shotgun (WGS) entry which is preliminary data.</text>
</comment>
<organism evidence="2 3">
    <name type="scientific">Microdochium trichocladiopsis</name>
    <dbReference type="NCBI Taxonomy" id="1682393"/>
    <lineage>
        <taxon>Eukaryota</taxon>
        <taxon>Fungi</taxon>
        <taxon>Dikarya</taxon>
        <taxon>Ascomycota</taxon>
        <taxon>Pezizomycotina</taxon>
        <taxon>Sordariomycetes</taxon>
        <taxon>Xylariomycetidae</taxon>
        <taxon>Xylariales</taxon>
        <taxon>Microdochiaceae</taxon>
        <taxon>Microdochium</taxon>
    </lineage>
</organism>
<dbReference type="Proteomes" id="UP000756346">
    <property type="component" value="Unassembled WGS sequence"/>
</dbReference>
<reference evidence="2" key="1">
    <citation type="journal article" date="2021" name="Nat. Commun.">
        <title>Genetic determinants of endophytism in the Arabidopsis root mycobiome.</title>
        <authorList>
            <person name="Mesny F."/>
            <person name="Miyauchi S."/>
            <person name="Thiergart T."/>
            <person name="Pickel B."/>
            <person name="Atanasova L."/>
            <person name="Karlsson M."/>
            <person name="Huettel B."/>
            <person name="Barry K.W."/>
            <person name="Haridas S."/>
            <person name="Chen C."/>
            <person name="Bauer D."/>
            <person name="Andreopoulos W."/>
            <person name="Pangilinan J."/>
            <person name="LaButti K."/>
            <person name="Riley R."/>
            <person name="Lipzen A."/>
            <person name="Clum A."/>
            <person name="Drula E."/>
            <person name="Henrissat B."/>
            <person name="Kohler A."/>
            <person name="Grigoriev I.V."/>
            <person name="Martin F.M."/>
            <person name="Hacquard S."/>
        </authorList>
    </citation>
    <scope>NUCLEOTIDE SEQUENCE</scope>
    <source>
        <strain evidence="2">MPI-CAGE-CH-0230</strain>
    </source>
</reference>
<gene>
    <name evidence="2" type="ORF">B0I36DRAFT_347767</name>
</gene>
<keyword evidence="1" id="KW-1133">Transmembrane helix</keyword>
<protein>
    <submittedName>
        <fullName evidence="2">Uncharacterized protein</fullName>
    </submittedName>
</protein>
<keyword evidence="1" id="KW-0472">Membrane</keyword>
<dbReference type="GeneID" id="70186147"/>
<accession>A0A9P9BRC6</accession>
<feature type="transmembrane region" description="Helical" evidence="1">
    <location>
        <begin position="156"/>
        <end position="184"/>
    </location>
</feature>
<feature type="transmembrane region" description="Helical" evidence="1">
    <location>
        <begin position="125"/>
        <end position="144"/>
    </location>
</feature>
<name>A0A9P9BRC6_9PEZI</name>
<evidence type="ECO:0000256" key="1">
    <source>
        <dbReference type="SAM" id="Phobius"/>
    </source>
</evidence>
<sequence>MQLDWINERLSASAGPATSSGIDWACCIPDPINENKADFGRKTVLWLCERFLVSFGEQVLFLQDEDIHTICSAFSNPDRPDHEVAKVLCIVKRLIKAIADGEEEEIMVANLEDLNSEEKEQFRLAIRRLIAVNVPFIGAVGLLGKDFVHTRNSRTIASGVLLFAAGASLLVAAPIAVVCGVLSAGFGTAAYTKHAAYKDVEQRSEEYKGYKRLMGTYFRVDIETSQPNHYLQQEAQAICAKIMDIRSVVQKHAKDWEIEFAE</sequence>
<keyword evidence="1" id="KW-0812">Transmembrane</keyword>
<proteinExistence type="predicted"/>
<evidence type="ECO:0000313" key="2">
    <source>
        <dbReference type="EMBL" id="KAH7032578.1"/>
    </source>
</evidence>
<keyword evidence="3" id="KW-1185">Reference proteome</keyword>